<gene>
    <name evidence="1" type="ordered locus">Odosp_2875</name>
</gene>
<dbReference type="Proteomes" id="UP000006657">
    <property type="component" value="Chromosome"/>
</dbReference>
<sequence length="315" mass="36396">MVNEKDVMRKLKYFAGIAAALMLWGCSEDKFVPDQYLNGLGGDEYVLNEIDEWIIDNYTRPYNMEVKYRWDQSELDLNRTLVPIKEELVVSVMKVVQEIWIKPYEQLAGANFIRSYSPKKYVLVGSPKYNPNTGTITLGEAEGGRKIVLYRLNWFDLKDRDLIQQIMKTVHHEFGHTLHQTILYPEEFKNITPGGYTTSWNNMSEEEALKLGYVSSYACAGPDEDFVEMIARIAVFGPEWYEKKVARAKELYLNATSALDFAYDPSEALRQKETIVVSYLKDIWGINFYDQDGEKGLVTLVQEAIDYVTSDDYKQ</sequence>
<keyword evidence="2" id="KW-1185">Reference proteome</keyword>
<accession>F9Z5V0</accession>
<dbReference type="EMBL" id="CP002544">
    <property type="protein sequence ID" value="ADY33851.1"/>
    <property type="molecule type" value="Genomic_DNA"/>
</dbReference>
<dbReference type="InterPro" id="IPR030890">
    <property type="entry name" value="LP_HExxH_w_TonB"/>
</dbReference>
<dbReference type="HOGENOM" id="CLU_048099_0_0_10"/>
<dbReference type="eggNOG" id="ENOG502ZA2M">
    <property type="taxonomic scope" value="Bacteria"/>
</dbReference>
<protein>
    <recommendedName>
        <fullName evidence="3">Substrate import-associated zinc metallohydrolase lipoprotein</fullName>
    </recommendedName>
</protein>
<evidence type="ECO:0000313" key="2">
    <source>
        <dbReference type="Proteomes" id="UP000006657"/>
    </source>
</evidence>
<evidence type="ECO:0008006" key="3">
    <source>
        <dbReference type="Google" id="ProtNLM"/>
    </source>
</evidence>
<dbReference type="Pfam" id="PF15890">
    <property type="entry name" value="Peptidase_Mx1"/>
    <property type="match status" value="1"/>
</dbReference>
<reference evidence="1 2" key="1">
    <citation type="journal article" date="2011" name="Stand. Genomic Sci.">
        <title>Complete genome sequence of Odoribacter splanchnicus type strain (1651/6).</title>
        <authorList>
            <consortium name="US DOE Joint Genome Institute (JGI-PGF)"/>
            <person name="Goker M."/>
            <person name="Gronow S."/>
            <person name="Zeytun A."/>
            <person name="Nolan M."/>
            <person name="Lucas S."/>
            <person name="Lapidus A."/>
            <person name="Hammon N."/>
            <person name="Deshpande S."/>
            <person name="Cheng J.F."/>
            <person name="Pitluck S."/>
            <person name="Liolios K."/>
            <person name="Pagani I."/>
            <person name="Ivanova N."/>
            <person name="Mavromatis K."/>
            <person name="Ovchinikova G."/>
            <person name="Pati A."/>
            <person name="Tapia R."/>
            <person name="Han C."/>
            <person name="Goodwin L."/>
            <person name="Chen A."/>
            <person name="Palaniappan K."/>
            <person name="Land M."/>
            <person name="Hauser L."/>
            <person name="Jeffries C.D."/>
            <person name="Brambilla E.M."/>
            <person name="Rohde M."/>
            <person name="Detter J.C."/>
            <person name="Woyke T."/>
            <person name="Bristow J."/>
            <person name="Markowitz V."/>
            <person name="Hugenholtz P."/>
            <person name="Eisen J.A."/>
            <person name="Kyrpides N.C."/>
            <person name="Klenk H.P."/>
        </authorList>
    </citation>
    <scope>NUCLEOTIDE SEQUENCE [LARGE SCALE GENOMIC DNA]</scope>
    <source>
        <strain evidence="2">ATCC 29572 / DSM 20712 / JCM 15291 / NCTC 10825 / 1651/6</strain>
    </source>
</reference>
<dbReference type="Gene3D" id="3.40.390.70">
    <property type="match status" value="1"/>
</dbReference>
<dbReference type="STRING" id="709991.Odosp_2875"/>
<proteinExistence type="predicted"/>
<name>F9Z5V0_ODOSD</name>
<evidence type="ECO:0000313" key="1">
    <source>
        <dbReference type="EMBL" id="ADY33851.1"/>
    </source>
</evidence>
<organism evidence="1 2">
    <name type="scientific">Odoribacter splanchnicus (strain ATCC 29572 / DSM 20712 / CIP 104287 / JCM 15291 / NCTC 10825 / 1651/6)</name>
    <name type="common">Bacteroides splanchnicus</name>
    <dbReference type="NCBI Taxonomy" id="709991"/>
    <lineage>
        <taxon>Bacteria</taxon>
        <taxon>Pseudomonadati</taxon>
        <taxon>Bacteroidota</taxon>
        <taxon>Bacteroidia</taxon>
        <taxon>Bacteroidales</taxon>
        <taxon>Odoribacteraceae</taxon>
        <taxon>Odoribacter</taxon>
    </lineage>
</organism>
<dbReference type="KEGG" id="osp:Odosp_2875"/>
<dbReference type="PaxDb" id="709991-Odosp_2875"/>
<dbReference type="AlphaFoldDB" id="F9Z5V0"/>
<dbReference type="NCBIfam" id="TIGR04549">
    <property type="entry name" value="LP_HExxH_w_tonB"/>
    <property type="match status" value="1"/>
</dbReference>
<dbReference type="SUPFAM" id="SSF55486">
    <property type="entry name" value="Metalloproteases ('zincins'), catalytic domain"/>
    <property type="match status" value="1"/>
</dbReference>